<feature type="region of interest" description="Disordered" evidence="1">
    <location>
        <begin position="1"/>
        <end position="32"/>
    </location>
</feature>
<dbReference type="EMBL" id="BK015383">
    <property type="protein sequence ID" value="DAE04062.1"/>
    <property type="molecule type" value="Genomic_DNA"/>
</dbReference>
<protein>
    <submittedName>
        <fullName evidence="2">Uncharacterized protein</fullName>
    </submittedName>
</protein>
<evidence type="ECO:0000313" key="2">
    <source>
        <dbReference type="EMBL" id="DAE04062.1"/>
    </source>
</evidence>
<name>A0A8S5PAG3_9CAUD</name>
<sequence>MIPSPCFQAGASRMRQTNRLDEKKYSHYQRAA</sequence>
<evidence type="ECO:0000256" key="1">
    <source>
        <dbReference type="SAM" id="MobiDB-lite"/>
    </source>
</evidence>
<accession>A0A8S5PAG3</accession>
<organism evidence="2">
    <name type="scientific">Myoviridae sp. ctGBP5</name>
    <dbReference type="NCBI Taxonomy" id="2825071"/>
    <lineage>
        <taxon>Viruses</taxon>
        <taxon>Duplodnaviria</taxon>
        <taxon>Heunggongvirae</taxon>
        <taxon>Uroviricota</taxon>
        <taxon>Caudoviricetes</taxon>
    </lineage>
</organism>
<reference evidence="2" key="1">
    <citation type="journal article" date="2021" name="Proc. Natl. Acad. Sci. U.S.A.">
        <title>A Catalog of Tens of Thousands of Viruses from Human Metagenomes Reveals Hidden Associations with Chronic Diseases.</title>
        <authorList>
            <person name="Tisza M.J."/>
            <person name="Buck C.B."/>
        </authorList>
    </citation>
    <scope>NUCLEOTIDE SEQUENCE</scope>
    <source>
        <strain evidence="2">CtGBP5</strain>
    </source>
</reference>
<proteinExistence type="predicted"/>